<evidence type="ECO:0000313" key="3">
    <source>
        <dbReference type="Proteomes" id="UP000569329"/>
    </source>
</evidence>
<gene>
    <name evidence="2" type="ORF">FHX42_001619</name>
</gene>
<keyword evidence="3" id="KW-1185">Reference proteome</keyword>
<protein>
    <submittedName>
        <fullName evidence="2">Arylsulfatase A-like enzyme</fullName>
    </submittedName>
</protein>
<dbReference type="EMBL" id="JACGWZ010000002">
    <property type="protein sequence ID" value="MBA8824272.1"/>
    <property type="molecule type" value="Genomic_DNA"/>
</dbReference>
<accession>A0A839DQM1</accession>
<comment type="caution">
    <text evidence="2">The sequence shown here is derived from an EMBL/GenBank/DDBJ whole genome shotgun (WGS) entry which is preliminary data.</text>
</comment>
<evidence type="ECO:0000313" key="2">
    <source>
        <dbReference type="EMBL" id="MBA8824272.1"/>
    </source>
</evidence>
<organism evidence="2 3">
    <name type="scientific">Halosaccharopolyspora lacisalsi</name>
    <dbReference type="NCBI Taxonomy" id="1000566"/>
    <lineage>
        <taxon>Bacteria</taxon>
        <taxon>Bacillati</taxon>
        <taxon>Actinomycetota</taxon>
        <taxon>Actinomycetes</taxon>
        <taxon>Pseudonocardiales</taxon>
        <taxon>Pseudonocardiaceae</taxon>
        <taxon>Halosaccharopolyspora</taxon>
    </lineage>
</organism>
<dbReference type="RefSeq" id="WP_235987135.1">
    <property type="nucleotide sequence ID" value="NZ_JACGWZ010000002.1"/>
</dbReference>
<evidence type="ECO:0000256" key="1">
    <source>
        <dbReference type="SAM" id="MobiDB-lite"/>
    </source>
</evidence>
<reference evidence="2 3" key="1">
    <citation type="submission" date="2020-07" db="EMBL/GenBank/DDBJ databases">
        <title>Sequencing the genomes of 1000 actinobacteria strains.</title>
        <authorList>
            <person name="Klenk H.-P."/>
        </authorList>
    </citation>
    <scope>NUCLEOTIDE SEQUENCE [LARGE SCALE GENOMIC DNA]</scope>
    <source>
        <strain evidence="2 3">DSM 45975</strain>
    </source>
</reference>
<dbReference type="Proteomes" id="UP000569329">
    <property type="component" value="Unassembled WGS sequence"/>
</dbReference>
<feature type="region of interest" description="Disordered" evidence="1">
    <location>
        <begin position="1"/>
        <end position="29"/>
    </location>
</feature>
<dbReference type="AlphaFoldDB" id="A0A839DQM1"/>
<proteinExistence type="predicted"/>
<name>A0A839DQM1_9PSEU</name>
<sequence>MTSPAGRHGDTDPAVLSAAGGSEETQGAEQAVAEALAGLNGLDELPVSEHVSRFDAVHTALTDALSKAENLLSGSSSEAGS</sequence>